<gene>
    <name evidence="1" type="ORF">BZARG_3098</name>
</gene>
<protein>
    <submittedName>
        <fullName evidence="1">Uncharacterized protein</fullName>
    </submittedName>
</protein>
<dbReference type="AlphaFoldDB" id="G2EGG9"/>
<comment type="caution">
    <text evidence="1">The sequence shown here is derived from an EMBL/GenBank/DDBJ whole genome shotgun (WGS) entry which is preliminary data.</text>
</comment>
<accession>G2EGG9</accession>
<name>G2EGG9_9FLAO</name>
<keyword evidence="2" id="KW-1185">Reference proteome</keyword>
<evidence type="ECO:0000313" key="1">
    <source>
        <dbReference type="EMBL" id="EGV42468.2"/>
    </source>
</evidence>
<reference evidence="1 2" key="1">
    <citation type="journal article" date="2008" name="Int. J. Syst. Evol. Microbiol.">
        <title>Bizionia argentinensis sp. nov., isolated from surface marine water in Antarctica.</title>
        <authorList>
            <person name="Bercovich A."/>
            <person name="Vazquez S.C."/>
            <person name="Yankilevich P."/>
            <person name="Coria S.H."/>
            <person name="Foti M."/>
            <person name="Hernandez E."/>
            <person name="Vidal A."/>
            <person name="Ruberto L."/>
            <person name="Melo C."/>
            <person name="Marenssi S."/>
            <person name="Criscuolo M."/>
            <person name="Memoli M."/>
            <person name="Arguelles M."/>
            <person name="Mac Cormack W.P."/>
        </authorList>
    </citation>
    <scope>NUCLEOTIDE SEQUENCE [LARGE SCALE GENOMIC DNA]</scope>
    <source>
        <strain evidence="1 2">JUB59</strain>
    </source>
</reference>
<dbReference type="Proteomes" id="UP000003730">
    <property type="component" value="Unassembled WGS sequence"/>
</dbReference>
<dbReference type="RefSeq" id="WP_040288763.1">
    <property type="nucleotide sequence ID" value="NZ_AFXZ01000055.1"/>
</dbReference>
<dbReference type="EMBL" id="AFXZ01000055">
    <property type="protein sequence ID" value="EGV42468.2"/>
    <property type="molecule type" value="Genomic_DNA"/>
</dbReference>
<sequence>MQNIKLSCLPLTNKNELDINKLKEEVLHIMKRYNIAKLIFNYNRINKTTLIGVFSKFNFEILGYKDNEEFLIFKFNENRKKDLKNLLQLITLFSKETEIELINQFDNDDYFYDKYNSEIVRKIYDNQ</sequence>
<evidence type="ECO:0000313" key="2">
    <source>
        <dbReference type="Proteomes" id="UP000003730"/>
    </source>
</evidence>
<dbReference type="STRING" id="1046627.BZARG_3098"/>
<proteinExistence type="predicted"/>
<organism evidence="1 2">
    <name type="scientific">Bizionia argentinensis JUB59</name>
    <dbReference type="NCBI Taxonomy" id="1046627"/>
    <lineage>
        <taxon>Bacteria</taxon>
        <taxon>Pseudomonadati</taxon>
        <taxon>Bacteroidota</taxon>
        <taxon>Flavobacteriia</taxon>
        <taxon>Flavobacteriales</taxon>
        <taxon>Flavobacteriaceae</taxon>
        <taxon>Bizionia</taxon>
    </lineage>
</organism>